<dbReference type="Pfam" id="PF00364">
    <property type="entry name" value="Biotin_lipoyl"/>
    <property type="match status" value="1"/>
</dbReference>
<evidence type="ECO:0000256" key="1">
    <source>
        <dbReference type="ARBA" id="ARBA00001953"/>
    </source>
</evidence>
<proteinExistence type="predicted"/>
<evidence type="ECO:0000259" key="15">
    <source>
        <dbReference type="PROSITE" id="PS50979"/>
    </source>
</evidence>
<dbReference type="EMBL" id="MABE01000659">
    <property type="protein sequence ID" value="OUS36458.1"/>
    <property type="molecule type" value="Genomic_DNA"/>
</dbReference>
<dbReference type="SUPFAM" id="SSF52440">
    <property type="entry name" value="PreATP-grasp domain"/>
    <property type="match status" value="1"/>
</dbReference>
<dbReference type="FunFam" id="3.40.50.20:FF:000010">
    <property type="entry name" value="Propionyl-CoA carboxylase subunit alpha"/>
    <property type="match status" value="1"/>
</dbReference>
<dbReference type="InterPro" id="IPR050856">
    <property type="entry name" value="Biotin_carboxylase_complex"/>
</dbReference>
<feature type="domain" description="Biotin carboxylation" evidence="15">
    <location>
        <begin position="3"/>
        <end position="452"/>
    </location>
</feature>
<sequence length="678" mass="72319">MMSFNKVLVANRGEIAVRVIRSAQSLGYRTVAVFSEADASAPHVSIADEAICIGAAPVGESYLVADKLIAAAKKTGADAIHPGYGFLSENSAFAKACVDANIVFIGPRPDAIDLMGSKRHSKIAMIEAGVPCIPGYEGADQSDEVLKNAAIDIGMPVMLKASAGGGGRGMRLVTDANDLEELIKSARSEALNAFGSGELIIEKAVMQPRHIEIQVFADSYGNTVYLGERDCSVQRRHQKVVEEAPSPFVNAEMRKAMGEAAVNAAKSCNYVGAGTVEFLADSEGNFYFLEMNTRLQVEHPVTELITGLDLVAMQLRVAAGDKLSISQEDVTLTGHAMEVRLYAEDPGANFIPQTGLLNLWLPASGDGIRIDSGIKSGIQQGQTVSPFYDPMLAKIIAFGENREEARRRLVRAVEDSHLLGIKDNRAFLAAILRDDTFIKGEATTAFIGDSFSQDPSLQPLQAKETEVALAATILSAVSSNLTTGTGWQNNRTGSRVIKLSCEDQTFELALTAIENTITVEFTATNSDADEEPQANTKQTIKIVEQAENSLKYLQDDVVRTLVYSQTKGTGDALGCDQVHLAATYGNLTFTDISLQSAKKNKGGSDQVLASMDGGMVDVMVKVGDVVEVGQTLAVLEAMKMEHPLKAGIAGTIAEVLVQAGDQVKGRQKLIQITAAAAE</sequence>
<comment type="subunit">
    <text evidence="4">Acetyl-CoA carboxylase is a heterohexamer of biotin carboxyl carrier protein, biotin carboxylase and the two subunits of carboxyl transferase in a 2:2 complex.</text>
</comment>
<evidence type="ECO:0000313" key="17">
    <source>
        <dbReference type="Proteomes" id="UP000227088"/>
    </source>
</evidence>
<dbReference type="Gene3D" id="2.40.50.100">
    <property type="match status" value="1"/>
</dbReference>
<dbReference type="InterPro" id="IPR016185">
    <property type="entry name" value="PreATP-grasp_dom_sf"/>
</dbReference>
<dbReference type="InterPro" id="IPR011764">
    <property type="entry name" value="Biotin_carboxylation_dom"/>
</dbReference>
<comment type="catalytic activity">
    <reaction evidence="11">
        <text>N(6)-biotinyl-L-lysyl-[protein] + hydrogencarbonate + ATP = N(6)-carboxybiotinyl-L-lysyl-[protein] + ADP + phosphate + H(+)</text>
        <dbReference type="Rhea" id="RHEA:13501"/>
        <dbReference type="Rhea" id="RHEA-COMP:10505"/>
        <dbReference type="Rhea" id="RHEA-COMP:10506"/>
        <dbReference type="ChEBI" id="CHEBI:15378"/>
        <dbReference type="ChEBI" id="CHEBI:17544"/>
        <dbReference type="ChEBI" id="CHEBI:30616"/>
        <dbReference type="ChEBI" id="CHEBI:43474"/>
        <dbReference type="ChEBI" id="CHEBI:83144"/>
        <dbReference type="ChEBI" id="CHEBI:83145"/>
        <dbReference type="ChEBI" id="CHEBI:456216"/>
        <dbReference type="EC" id="6.3.4.14"/>
    </reaction>
</comment>
<comment type="cofactor">
    <cofactor evidence="1">
        <name>biotin</name>
        <dbReference type="ChEBI" id="CHEBI:57586"/>
    </cofactor>
</comment>
<dbReference type="GO" id="GO:0046872">
    <property type="term" value="F:metal ion binding"/>
    <property type="evidence" value="ECO:0007669"/>
    <property type="project" value="InterPro"/>
</dbReference>
<reference evidence="17" key="1">
    <citation type="journal article" date="2017" name="Proc. Natl. Acad. Sci. U.S.A.">
        <title>Simulation of Deepwater Horizon oil plume reveals substrate specialization within a complex community of hydrocarbon degraders.</title>
        <authorList>
            <person name="Hu P."/>
            <person name="Dubinsky E.A."/>
            <person name="Probst A.J."/>
            <person name="Wang J."/>
            <person name="Sieber C.M.K."/>
            <person name="Tom L.M."/>
            <person name="Gardinali P."/>
            <person name="Banfield J.F."/>
            <person name="Atlas R.M."/>
            <person name="Andersen G.L."/>
        </authorList>
    </citation>
    <scope>NUCLEOTIDE SEQUENCE [LARGE SCALE GENOMIC DNA]</scope>
</reference>
<dbReference type="FunFam" id="3.30.470.20:FF:000028">
    <property type="entry name" value="Methylcrotonoyl-CoA carboxylase subunit alpha, mitochondrial"/>
    <property type="match status" value="1"/>
</dbReference>
<dbReference type="Gene3D" id="3.30.470.20">
    <property type="entry name" value="ATP-grasp fold, B domain"/>
    <property type="match status" value="1"/>
</dbReference>
<dbReference type="PROSITE" id="PS50979">
    <property type="entry name" value="BC"/>
    <property type="match status" value="1"/>
</dbReference>
<dbReference type="SUPFAM" id="SSF51230">
    <property type="entry name" value="Single hybrid motif"/>
    <property type="match status" value="1"/>
</dbReference>
<accession>A0A1Y5HGP5</accession>
<evidence type="ECO:0000259" key="14">
    <source>
        <dbReference type="PROSITE" id="PS50975"/>
    </source>
</evidence>
<dbReference type="InterPro" id="IPR005482">
    <property type="entry name" value="Biotin_COase_C"/>
</dbReference>
<comment type="function">
    <text evidence="2">This protein is a component of the acetyl coenzyme A carboxylase complex; first, biotin carboxylase catalyzes the carboxylation of the carrier protein and then the transcarboxylase transfers the carboxyl group to form malonyl-CoA.</text>
</comment>
<name>A0A1Y5HGP5_OLEAN</name>
<evidence type="ECO:0000256" key="7">
    <source>
        <dbReference type="ARBA" id="ARBA00022741"/>
    </source>
</evidence>
<gene>
    <name evidence="16" type="ORF">A9R00_11535</name>
</gene>
<dbReference type="GO" id="GO:0005524">
    <property type="term" value="F:ATP binding"/>
    <property type="evidence" value="ECO:0007669"/>
    <property type="project" value="UniProtKB-UniRule"/>
</dbReference>
<evidence type="ECO:0000259" key="13">
    <source>
        <dbReference type="PROSITE" id="PS50968"/>
    </source>
</evidence>
<dbReference type="InterPro" id="IPR011054">
    <property type="entry name" value="Rudment_hybrid_motif"/>
</dbReference>
<dbReference type="PROSITE" id="PS50975">
    <property type="entry name" value="ATP_GRASP"/>
    <property type="match status" value="1"/>
</dbReference>
<dbReference type="Proteomes" id="UP000227088">
    <property type="component" value="Unassembled WGS sequence"/>
</dbReference>
<feature type="domain" description="ATP-grasp" evidence="14">
    <location>
        <begin position="122"/>
        <end position="319"/>
    </location>
</feature>
<evidence type="ECO:0000313" key="16">
    <source>
        <dbReference type="EMBL" id="OUS36458.1"/>
    </source>
</evidence>
<evidence type="ECO:0000256" key="9">
    <source>
        <dbReference type="ARBA" id="ARBA00023267"/>
    </source>
</evidence>
<dbReference type="FunFam" id="3.30.1490.20:FF:000003">
    <property type="entry name" value="acetyl-CoA carboxylase isoform X1"/>
    <property type="match status" value="1"/>
</dbReference>
<dbReference type="InterPro" id="IPR000089">
    <property type="entry name" value="Biotin_lipoyl"/>
</dbReference>
<evidence type="ECO:0000256" key="2">
    <source>
        <dbReference type="ARBA" id="ARBA00003761"/>
    </source>
</evidence>
<evidence type="ECO:0000256" key="11">
    <source>
        <dbReference type="ARBA" id="ARBA00048600"/>
    </source>
</evidence>
<evidence type="ECO:0000256" key="4">
    <source>
        <dbReference type="ARBA" id="ARBA00011750"/>
    </source>
</evidence>
<dbReference type="AlphaFoldDB" id="A0A1Y5HGP5"/>
<evidence type="ECO:0000256" key="12">
    <source>
        <dbReference type="PROSITE-ProRule" id="PRU00409"/>
    </source>
</evidence>
<dbReference type="Pfam" id="PF02785">
    <property type="entry name" value="Biotin_carb_C"/>
    <property type="match status" value="1"/>
</dbReference>
<feature type="domain" description="Lipoyl-binding" evidence="13">
    <location>
        <begin position="598"/>
        <end position="673"/>
    </location>
</feature>
<comment type="pathway">
    <text evidence="3">Lipid metabolism; malonyl-CoA biosynthesis; malonyl-CoA from acetyl-CoA: step 1/1.</text>
</comment>
<dbReference type="Pfam" id="PF02786">
    <property type="entry name" value="CPSase_L_D2"/>
    <property type="match status" value="1"/>
</dbReference>
<evidence type="ECO:0000256" key="5">
    <source>
        <dbReference type="ARBA" id="ARBA00017242"/>
    </source>
</evidence>
<dbReference type="SUPFAM" id="SSF56059">
    <property type="entry name" value="Glutathione synthetase ATP-binding domain-like"/>
    <property type="match status" value="1"/>
</dbReference>
<evidence type="ECO:0000256" key="8">
    <source>
        <dbReference type="ARBA" id="ARBA00022840"/>
    </source>
</evidence>
<dbReference type="CDD" id="cd06850">
    <property type="entry name" value="biotinyl_domain"/>
    <property type="match status" value="1"/>
</dbReference>
<dbReference type="NCBIfam" id="NF006367">
    <property type="entry name" value="PRK08591.1"/>
    <property type="match status" value="1"/>
</dbReference>
<dbReference type="InterPro" id="IPR011053">
    <property type="entry name" value="Single_hybrid_motif"/>
</dbReference>
<dbReference type="InterPro" id="IPR001882">
    <property type="entry name" value="Biotin_BS"/>
</dbReference>
<organism evidence="16 17">
    <name type="scientific">Oleispira antarctica</name>
    <dbReference type="NCBI Taxonomy" id="188908"/>
    <lineage>
        <taxon>Bacteria</taxon>
        <taxon>Pseudomonadati</taxon>
        <taxon>Pseudomonadota</taxon>
        <taxon>Gammaproteobacteria</taxon>
        <taxon>Oceanospirillales</taxon>
        <taxon>Oceanospirillaceae</taxon>
        <taxon>Oleispira</taxon>
    </lineage>
</organism>
<evidence type="ECO:0000256" key="10">
    <source>
        <dbReference type="ARBA" id="ARBA00033786"/>
    </source>
</evidence>
<comment type="caution">
    <text evidence="16">The sequence shown here is derived from an EMBL/GenBank/DDBJ whole genome shotgun (WGS) entry which is preliminary data.</text>
</comment>
<protein>
    <recommendedName>
        <fullName evidence="5">Biotin carboxylase</fullName>
    </recommendedName>
    <alternativeName>
        <fullName evidence="10">Acetyl-coenzyme A carboxylase biotin carboxylase subunit A</fullName>
    </alternativeName>
</protein>
<evidence type="ECO:0000256" key="6">
    <source>
        <dbReference type="ARBA" id="ARBA00022598"/>
    </source>
</evidence>
<dbReference type="InterPro" id="IPR005481">
    <property type="entry name" value="BC-like_N"/>
</dbReference>
<dbReference type="PANTHER" id="PTHR18866">
    <property type="entry name" value="CARBOXYLASE:PYRUVATE/ACETYL-COA/PROPIONYL-COA CARBOXYLASE"/>
    <property type="match status" value="1"/>
</dbReference>
<dbReference type="Pfam" id="PF00289">
    <property type="entry name" value="Biotin_carb_N"/>
    <property type="match status" value="1"/>
</dbReference>
<dbReference type="PROSITE" id="PS00867">
    <property type="entry name" value="CPSASE_2"/>
    <property type="match status" value="1"/>
</dbReference>
<dbReference type="PROSITE" id="PS00188">
    <property type="entry name" value="BIOTIN"/>
    <property type="match status" value="1"/>
</dbReference>
<dbReference type="GO" id="GO:0004075">
    <property type="term" value="F:biotin carboxylase activity"/>
    <property type="evidence" value="ECO:0007669"/>
    <property type="project" value="UniProtKB-EC"/>
</dbReference>
<keyword evidence="6" id="KW-0436">Ligase</keyword>
<dbReference type="SUPFAM" id="SSF51246">
    <property type="entry name" value="Rudiment single hybrid motif"/>
    <property type="match status" value="1"/>
</dbReference>
<dbReference type="PROSITE" id="PS50968">
    <property type="entry name" value="BIOTINYL_LIPOYL"/>
    <property type="match status" value="1"/>
</dbReference>
<evidence type="ECO:0000256" key="3">
    <source>
        <dbReference type="ARBA" id="ARBA00004956"/>
    </source>
</evidence>
<dbReference type="PANTHER" id="PTHR18866:SF33">
    <property type="entry name" value="METHYLCROTONOYL-COA CARBOXYLASE SUBUNIT ALPHA, MITOCHONDRIAL-RELATED"/>
    <property type="match status" value="1"/>
</dbReference>
<keyword evidence="7 12" id="KW-0547">Nucleotide-binding</keyword>
<keyword evidence="9" id="KW-0092">Biotin</keyword>
<dbReference type="SMART" id="SM00878">
    <property type="entry name" value="Biotin_carb_C"/>
    <property type="match status" value="1"/>
</dbReference>
<keyword evidence="8 12" id="KW-0067">ATP-binding</keyword>
<dbReference type="InterPro" id="IPR011761">
    <property type="entry name" value="ATP-grasp"/>
</dbReference>
<dbReference type="InterPro" id="IPR005479">
    <property type="entry name" value="CPAse_ATP-bd"/>
</dbReference>